<evidence type="ECO:0000313" key="1">
    <source>
        <dbReference type="EMBL" id="AKU97423.1"/>
    </source>
</evidence>
<accession>A0A0K1PV58</accession>
<evidence type="ECO:0000313" key="2">
    <source>
        <dbReference type="Proteomes" id="UP000064967"/>
    </source>
</evidence>
<protein>
    <submittedName>
        <fullName evidence="1">Uncharacterized protein</fullName>
    </submittedName>
</protein>
<sequence>MRLSKLPAARVRADGCASAASGRNADVNGRLPRFRVRFLRLAPRALEGRSPRPPDRGAGMR</sequence>
<dbReference type="AlphaFoldDB" id="A0A0K1PV58"/>
<proteinExistence type="predicted"/>
<dbReference type="KEGG" id="llu:AKJ09_04087"/>
<organism evidence="1 2">
    <name type="scientific">Labilithrix luteola</name>
    <dbReference type="NCBI Taxonomy" id="1391654"/>
    <lineage>
        <taxon>Bacteria</taxon>
        <taxon>Pseudomonadati</taxon>
        <taxon>Myxococcota</taxon>
        <taxon>Polyangia</taxon>
        <taxon>Polyangiales</taxon>
        <taxon>Labilitrichaceae</taxon>
        <taxon>Labilithrix</taxon>
    </lineage>
</organism>
<gene>
    <name evidence="1" type="ORF">AKJ09_04087</name>
</gene>
<dbReference type="EMBL" id="CP012333">
    <property type="protein sequence ID" value="AKU97423.1"/>
    <property type="molecule type" value="Genomic_DNA"/>
</dbReference>
<reference evidence="1 2" key="1">
    <citation type="submission" date="2015-08" db="EMBL/GenBank/DDBJ databases">
        <authorList>
            <person name="Babu N.S."/>
            <person name="Beckwith C.J."/>
            <person name="Beseler K.G."/>
            <person name="Brison A."/>
            <person name="Carone J.V."/>
            <person name="Caskin T.P."/>
            <person name="Diamond M."/>
            <person name="Durham M.E."/>
            <person name="Foxe J.M."/>
            <person name="Go M."/>
            <person name="Henderson B.A."/>
            <person name="Jones I.B."/>
            <person name="McGettigan J.A."/>
            <person name="Micheletti S.J."/>
            <person name="Nasrallah M.E."/>
            <person name="Ortiz D."/>
            <person name="Piller C.R."/>
            <person name="Privatt S.R."/>
            <person name="Schneider S.L."/>
            <person name="Sharp S."/>
            <person name="Smith T.C."/>
            <person name="Stanton J.D."/>
            <person name="Ullery H.E."/>
            <person name="Wilson R.J."/>
            <person name="Serrano M.G."/>
            <person name="Buck G."/>
            <person name="Lee V."/>
            <person name="Wang Y."/>
            <person name="Carvalho R."/>
            <person name="Voegtly L."/>
            <person name="Shi R."/>
            <person name="Duckworth R."/>
            <person name="Johnson A."/>
            <person name="Loviza R."/>
            <person name="Walstead R."/>
            <person name="Shah Z."/>
            <person name="Kiflezghi M."/>
            <person name="Wade K."/>
            <person name="Ball S.L."/>
            <person name="Bradley K.W."/>
            <person name="Asai D.J."/>
            <person name="Bowman C.A."/>
            <person name="Russell D.A."/>
            <person name="Pope W.H."/>
            <person name="Jacobs-Sera D."/>
            <person name="Hendrix R.W."/>
            <person name="Hatfull G.F."/>
        </authorList>
    </citation>
    <scope>NUCLEOTIDE SEQUENCE [LARGE SCALE GENOMIC DNA]</scope>
    <source>
        <strain evidence="1 2">DSM 27648</strain>
    </source>
</reference>
<dbReference type="Proteomes" id="UP000064967">
    <property type="component" value="Chromosome"/>
</dbReference>
<dbReference type="STRING" id="1391654.AKJ09_04087"/>
<name>A0A0K1PV58_9BACT</name>
<keyword evidence="2" id="KW-1185">Reference proteome</keyword>